<evidence type="ECO:0000313" key="4">
    <source>
        <dbReference type="EMBL" id="QIK63072.1"/>
    </source>
</evidence>
<evidence type="ECO:0000256" key="1">
    <source>
        <dbReference type="ARBA" id="ARBA00022741"/>
    </source>
</evidence>
<dbReference type="Gene3D" id="3.40.50.300">
    <property type="entry name" value="P-loop containing nucleotide triphosphate hydrolases"/>
    <property type="match status" value="1"/>
</dbReference>
<dbReference type="AlphaFoldDB" id="A0A6G7XEY3"/>
<dbReference type="GO" id="GO:0005524">
    <property type="term" value="F:ATP binding"/>
    <property type="evidence" value="ECO:0007669"/>
    <property type="project" value="UniProtKB-KW"/>
</dbReference>
<keyword evidence="1" id="KW-0547">Nucleotide-binding</keyword>
<proteinExistence type="predicted"/>
<name>A0A6G7XEY3_9MICO</name>
<dbReference type="Pfam" id="PF00005">
    <property type="entry name" value="ABC_tran"/>
    <property type="match status" value="1"/>
</dbReference>
<gene>
    <name evidence="4" type="ORF">G7068_07575</name>
</gene>
<dbReference type="RefSeq" id="WP_166290751.1">
    <property type="nucleotide sequence ID" value="NZ_CP049863.1"/>
</dbReference>
<dbReference type="PANTHER" id="PTHR43038">
    <property type="entry name" value="ATP-BINDING CASSETTE, SUB-FAMILY H, MEMBER 1"/>
    <property type="match status" value="1"/>
</dbReference>
<accession>A0A6G7XEY3</accession>
<keyword evidence="2 4" id="KW-0067">ATP-binding</keyword>
<dbReference type="GO" id="GO:0016887">
    <property type="term" value="F:ATP hydrolysis activity"/>
    <property type="evidence" value="ECO:0007669"/>
    <property type="project" value="InterPro"/>
</dbReference>
<dbReference type="KEGG" id="lvi:G7068_07575"/>
<sequence>MEQATVLVRDLKVRRGRKTVFDGIGFEIPRGEVTGLLGPSGCGKTTLLRAIVGVQAGVQGELQVLGESAGSRSLRTRVAYATQAASVYDDLSVRQNLAFFARALGAPRGDEDRVIDLVGLRDQAKQRVEALSGGQRNRVSLAAALLGSPELIVLDEPTVGLDPVLRAELWALFRKLASEGATLIVSSHVMDEALHCDRLLLLREGEIVADTTPSNLLESTGERDPEAAFLAVIAGAGSGAAMPGHPRHAGEVAS</sequence>
<dbReference type="PROSITE" id="PS00211">
    <property type="entry name" value="ABC_TRANSPORTER_1"/>
    <property type="match status" value="1"/>
</dbReference>
<evidence type="ECO:0000259" key="3">
    <source>
        <dbReference type="PROSITE" id="PS50893"/>
    </source>
</evidence>
<dbReference type="PANTHER" id="PTHR43038:SF3">
    <property type="entry name" value="ABC TRANSPORTER G FAMILY MEMBER 20 ISOFORM X1"/>
    <property type="match status" value="1"/>
</dbReference>
<dbReference type="InterPro" id="IPR003439">
    <property type="entry name" value="ABC_transporter-like_ATP-bd"/>
</dbReference>
<dbReference type="InterPro" id="IPR027417">
    <property type="entry name" value="P-loop_NTPase"/>
</dbReference>
<keyword evidence="5" id="KW-1185">Reference proteome</keyword>
<protein>
    <submittedName>
        <fullName evidence="4">ABC transporter ATP-binding protein</fullName>
    </submittedName>
</protein>
<dbReference type="SUPFAM" id="SSF52540">
    <property type="entry name" value="P-loop containing nucleoside triphosphate hydrolases"/>
    <property type="match status" value="1"/>
</dbReference>
<dbReference type="PROSITE" id="PS50893">
    <property type="entry name" value="ABC_TRANSPORTER_2"/>
    <property type="match status" value="1"/>
</dbReference>
<dbReference type="InterPro" id="IPR003593">
    <property type="entry name" value="AAA+_ATPase"/>
</dbReference>
<feature type="domain" description="ABC transporter" evidence="3">
    <location>
        <begin position="6"/>
        <end position="229"/>
    </location>
</feature>
<reference evidence="4 5" key="1">
    <citation type="submission" date="2020-03" db="EMBL/GenBank/DDBJ databases">
        <title>Leucobacter sp. nov., isolated from beetles.</title>
        <authorList>
            <person name="Hyun D.-W."/>
            <person name="Bae J.-W."/>
        </authorList>
    </citation>
    <scope>NUCLEOTIDE SEQUENCE [LARGE SCALE GENOMIC DNA]</scope>
    <source>
        <strain evidence="4 5">HDW9C</strain>
    </source>
</reference>
<organism evidence="4 5">
    <name type="scientific">Leucobacter viscericola</name>
    <dbReference type="NCBI Taxonomy" id="2714935"/>
    <lineage>
        <taxon>Bacteria</taxon>
        <taxon>Bacillati</taxon>
        <taxon>Actinomycetota</taxon>
        <taxon>Actinomycetes</taxon>
        <taxon>Micrococcales</taxon>
        <taxon>Microbacteriaceae</taxon>
        <taxon>Leucobacter</taxon>
    </lineage>
</organism>
<evidence type="ECO:0000256" key="2">
    <source>
        <dbReference type="ARBA" id="ARBA00022840"/>
    </source>
</evidence>
<dbReference type="EMBL" id="CP049863">
    <property type="protein sequence ID" value="QIK63072.1"/>
    <property type="molecule type" value="Genomic_DNA"/>
</dbReference>
<dbReference type="Proteomes" id="UP000502677">
    <property type="component" value="Chromosome"/>
</dbReference>
<dbReference type="SMART" id="SM00382">
    <property type="entry name" value="AAA"/>
    <property type="match status" value="1"/>
</dbReference>
<dbReference type="InterPro" id="IPR017871">
    <property type="entry name" value="ABC_transporter-like_CS"/>
</dbReference>
<evidence type="ECO:0000313" key="5">
    <source>
        <dbReference type="Proteomes" id="UP000502677"/>
    </source>
</evidence>
<dbReference type="CDD" id="cd03230">
    <property type="entry name" value="ABC_DR_subfamily_A"/>
    <property type="match status" value="1"/>
</dbReference>